<evidence type="ECO:0000256" key="5">
    <source>
        <dbReference type="ARBA" id="ARBA00022990"/>
    </source>
</evidence>
<keyword evidence="4" id="KW-0227">DNA damage</keyword>
<keyword evidence="8" id="KW-0539">Nucleus</keyword>
<dbReference type="InterPro" id="IPR016849">
    <property type="entry name" value="Rtt109"/>
</dbReference>
<dbReference type="AlphaFoldDB" id="A0A8E2DJY5"/>
<comment type="catalytic activity">
    <reaction evidence="9">
        <text>L-lysyl-[histone] + acetyl-CoA = N(6)-acetyl-L-lysyl-[histone] + CoA + H(+)</text>
        <dbReference type="Rhea" id="RHEA:21992"/>
        <dbReference type="Rhea" id="RHEA-COMP:9845"/>
        <dbReference type="Rhea" id="RHEA-COMP:11338"/>
        <dbReference type="ChEBI" id="CHEBI:15378"/>
        <dbReference type="ChEBI" id="CHEBI:29969"/>
        <dbReference type="ChEBI" id="CHEBI:57287"/>
        <dbReference type="ChEBI" id="CHEBI:57288"/>
        <dbReference type="ChEBI" id="CHEBI:61930"/>
        <dbReference type="EC" id="2.3.1.48"/>
    </reaction>
    <physiologicalReaction direction="left-to-right" evidence="9">
        <dbReference type="Rhea" id="RHEA:21993"/>
    </physiologicalReaction>
</comment>
<dbReference type="EMBL" id="KV722395">
    <property type="protein sequence ID" value="OCH90895.1"/>
    <property type="molecule type" value="Genomic_DNA"/>
</dbReference>
<dbReference type="GO" id="GO:0006974">
    <property type="term" value="P:DNA damage response"/>
    <property type="evidence" value="ECO:0007669"/>
    <property type="project" value="UniProtKB-KW"/>
</dbReference>
<keyword evidence="14" id="KW-1185">Reference proteome</keyword>
<evidence type="ECO:0000256" key="10">
    <source>
        <dbReference type="SAM" id="MobiDB-lite"/>
    </source>
</evidence>
<dbReference type="GO" id="GO:0005634">
    <property type="term" value="C:nucleus"/>
    <property type="evidence" value="ECO:0007669"/>
    <property type="project" value="UniProtKB-SubCell"/>
</dbReference>
<protein>
    <recommendedName>
        <fullName evidence="2">histone acetyltransferase</fullName>
        <ecNumber evidence="2">2.3.1.48</ecNumber>
    </recommendedName>
</protein>
<dbReference type="Pfam" id="PF20152">
    <property type="entry name" value="DUF6534"/>
    <property type="match status" value="1"/>
</dbReference>
<feature type="domain" description="DUF6534" evidence="12">
    <location>
        <begin position="145"/>
        <end position="218"/>
    </location>
</feature>
<name>A0A8E2DJY5_9APHY</name>
<evidence type="ECO:0000256" key="8">
    <source>
        <dbReference type="ARBA" id="ARBA00023242"/>
    </source>
</evidence>
<feature type="compositionally biased region" description="Basic residues" evidence="10">
    <location>
        <begin position="537"/>
        <end position="546"/>
    </location>
</feature>
<evidence type="ECO:0000256" key="9">
    <source>
        <dbReference type="ARBA" id="ARBA00048940"/>
    </source>
</evidence>
<evidence type="ECO:0000256" key="2">
    <source>
        <dbReference type="ARBA" id="ARBA00013184"/>
    </source>
</evidence>
<proteinExistence type="predicted"/>
<accession>A0A8E2DJY5</accession>
<dbReference type="PANTHER" id="PTHR31571">
    <property type="entry name" value="ALTERED INHERITANCE OF MITOCHONDRIA PROTEIN 6"/>
    <property type="match status" value="1"/>
</dbReference>
<dbReference type="Pfam" id="PF08214">
    <property type="entry name" value="HAT_KAT11"/>
    <property type="match status" value="1"/>
</dbReference>
<evidence type="ECO:0000313" key="13">
    <source>
        <dbReference type="EMBL" id="OCH90895.1"/>
    </source>
</evidence>
<dbReference type="SMART" id="SM01250">
    <property type="entry name" value="KAT11"/>
    <property type="match status" value="1"/>
</dbReference>
<evidence type="ECO:0000256" key="1">
    <source>
        <dbReference type="ARBA" id="ARBA00004123"/>
    </source>
</evidence>
<dbReference type="PANTHER" id="PTHR31571:SF2">
    <property type="entry name" value="HISTONE ACETYLTRANSFERASE RTT109"/>
    <property type="match status" value="1"/>
</dbReference>
<dbReference type="GO" id="GO:0032931">
    <property type="term" value="F:histone H3K56 acetyltransferase activity"/>
    <property type="evidence" value="ECO:0007669"/>
    <property type="project" value="TreeGrafter"/>
</dbReference>
<keyword evidence="11" id="KW-1133">Transmembrane helix</keyword>
<feature type="region of interest" description="Disordered" evidence="10">
    <location>
        <begin position="532"/>
        <end position="575"/>
    </location>
</feature>
<keyword evidence="7" id="KW-0804">Transcription</keyword>
<dbReference type="InterPro" id="IPR051236">
    <property type="entry name" value="HAT_RTT109-like"/>
</dbReference>
<dbReference type="PROSITE" id="PS51728">
    <property type="entry name" value="RTT109_HAT"/>
    <property type="match status" value="1"/>
</dbReference>
<dbReference type="GO" id="GO:0006355">
    <property type="term" value="P:regulation of DNA-templated transcription"/>
    <property type="evidence" value="ECO:0007669"/>
    <property type="project" value="InterPro"/>
</dbReference>
<feature type="compositionally biased region" description="Basic and acidic residues" evidence="10">
    <location>
        <begin position="547"/>
        <end position="558"/>
    </location>
</feature>
<comment type="subcellular location">
    <subcellularLocation>
        <location evidence="1">Nucleus</location>
    </subcellularLocation>
</comment>
<evidence type="ECO:0000256" key="3">
    <source>
        <dbReference type="ARBA" id="ARBA00022679"/>
    </source>
</evidence>
<dbReference type="InterPro" id="IPR045339">
    <property type="entry name" value="DUF6534"/>
</dbReference>
<gene>
    <name evidence="13" type="ORF">OBBRIDRAFT_729811</name>
</gene>
<keyword evidence="6" id="KW-0805">Transcription regulation</keyword>
<feature type="region of interest" description="Disordered" evidence="10">
    <location>
        <begin position="609"/>
        <end position="633"/>
    </location>
</feature>
<dbReference type="EC" id="2.3.1.48" evidence="2"/>
<keyword evidence="5" id="KW-0007">Acetylation</keyword>
<evidence type="ECO:0000256" key="6">
    <source>
        <dbReference type="ARBA" id="ARBA00023015"/>
    </source>
</evidence>
<keyword evidence="11" id="KW-0812">Transmembrane</keyword>
<dbReference type="InterPro" id="IPR013178">
    <property type="entry name" value="Histone_AcTrfase_Rtt109/CBP"/>
</dbReference>
<evidence type="ECO:0000313" key="14">
    <source>
        <dbReference type="Proteomes" id="UP000250043"/>
    </source>
</evidence>
<keyword evidence="3" id="KW-0808">Transferase</keyword>
<feature type="transmembrane region" description="Helical" evidence="11">
    <location>
        <begin position="169"/>
        <end position="188"/>
    </location>
</feature>
<reference evidence="13 14" key="1">
    <citation type="submission" date="2016-07" db="EMBL/GenBank/DDBJ databases">
        <title>Draft genome of the white-rot fungus Obba rivulosa 3A-2.</title>
        <authorList>
            <consortium name="DOE Joint Genome Institute"/>
            <person name="Miettinen O."/>
            <person name="Riley R."/>
            <person name="Acob R."/>
            <person name="Barry K."/>
            <person name="Cullen D."/>
            <person name="De Vries R."/>
            <person name="Hainaut M."/>
            <person name="Hatakka A."/>
            <person name="Henrissat B."/>
            <person name="Hilden K."/>
            <person name="Kuo R."/>
            <person name="Labutti K."/>
            <person name="Lipzen A."/>
            <person name="Makela M.R."/>
            <person name="Sandor L."/>
            <person name="Spatafora J.W."/>
            <person name="Grigoriev I.V."/>
            <person name="Hibbett D.S."/>
        </authorList>
    </citation>
    <scope>NUCLEOTIDE SEQUENCE [LARGE SCALE GENOMIC DNA]</scope>
    <source>
        <strain evidence="13 14">3A-2</strain>
    </source>
</reference>
<evidence type="ECO:0000256" key="4">
    <source>
        <dbReference type="ARBA" id="ARBA00022763"/>
    </source>
</evidence>
<evidence type="ECO:0000256" key="7">
    <source>
        <dbReference type="ARBA" id="ARBA00023163"/>
    </source>
</evidence>
<dbReference type="Proteomes" id="UP000250043">
    <property type="component" value="Unassembled WGS sequence"/>
</dbReference>
<dbReference type="OrthoDB" id="3361892at2759"/>
<evidence type="ECO:0000259" key="12">
    <source>
        <dbReference type="Pfam" id="PF20152"/>
    </source>
</evidence>
<keyword evidence="11" id="KW-0472">Membrane</keyword>
<evidence type="ECO:0000256" key="11">
    <source>
        <dbReference type="SAM" id="Phobius"/>
    </source>
</evidence>
<feature type="transmembrane region" description="Helical" evidence="11">
    <location>
        <begin position="12"/>
        <end position="34"/>
    </location>
</feature>
<sequence length="783" mass="85792">MSTQLDSTFGAALVGLVVGAILYGITLLQTYEYFRRYPHDSKFVKSLVRHLDTEYLVTNFANFDNLDEVTWSMALQTDCNGLIGLIVECLYLVSQNWLITSIIVILSCIHFCTRTLAPALCRSSHSGSFSPPPLRLCSPGCRCASAADVLIAGAMCWSLYTKRTGIARINTGLLTSILALTVIITFSIMPVNFVWLSFFWIMGKCYVNSFLALLNSRENLREKASRVAVGMSRLRTGRSFPSIQVPGSASPRPNDQNSFIMAKKLRDHLLTSLASLPGTREFHIHVLVSSPRKHTGLFPYAHPRPRAYLQDILILLSEQTTPESPRVLVSAIEASLYSIPATSCGVLYVSKVDSSGHSSAPSPTATLVRGFLSYYGDPTTRPITVKHLWIQLFARAQGQYLFPNSSEFSGKRPLADVKLCAWWKRTLSQVAQELRVGTKGTSTLRLYYILPGYNELEAVHVLGGLHTLPAPGHADEVGWIYGHHYSQNDIPLPCPTDKREGVSVNLGHYIPWFDDDPKSRFIDEIAHTANVDGVRSPKQKRPRPIHGKTEDRARKEVPRDEDEEGKDNQPAGELGKVTADEFWERMSFRQECIAGAVTGFFALGVSSPTHAADASGPVESSLPSPLAPQPGQVPPRMVRRIVATLLNHHDFSTTERAVRATETLEGAIKGLCEDLAPASAPSVKRAADRYTTPEPEASGDTFEVPCTPPPRGRALLPDISPNPFPEPVASLETYNSHIYGSISVRNAPLVPKGDGSAGTSSDAVNPVRPVTVLAARKKRKAAS</sequence>
<organism evidence="13 14">
    <name type="scientific">Obba rivulosa</name>
    <dbReference type="NCBI Taxonomy" id="1052685"/>
    <lineage>
        <taxon>Eukaryota</taxon>
        <taxon>Fungi</taxon>
        <taxon>Dikarya</taxon>
        <taxon>Basidiomycota</taxon>
        <taxon>Agaricomycotina</taxon>
        <taxon>Agaricomycetes</taxon>
        <taxon>Polyporales</taxon>
        <taxon>Gelatoporiaceae</taxon>
        <taxon>Obba</taxon>
    </lineage>
</organism>